<dbReference type="Pfam" id="PF25989">
    <property type="entry name" value="YknX_C"/>
    <property type="match status" value="1"/>
</dbReference>
<dbReference type="Gene3D" id="2.40.50.100">
    <property type="match status" value="1"/>
</dbReference>
<dbReference type="Gene3D" id="1.10.287.470">
    <property type="entry name" value="Helix hairpin bin"/>
    <property type="match status" value="1"/>
</dbReference>
<comment type="caution">
    <text evidence="5">The sequence shown here is derived from an EMBL/GenBank/DDBJ whole genome shotgun (WGS) entry which is preliminary data.</text>
</comment>
<organism evidence="5 6">
    <name type="scientific">Flavobacterium pectinovorum</name>
    <dbReference type="NCBI Taxonomy" id="29533"/>
    <lineage>
        <taxon>Bacteria</taxon>
        <taxon>Pseudomonadati</taxon>
        <taxon>Bacteroidota</taxon>
        <taxon>Flavobacteriia</taxon>
        <taxon>Flavobacteriales</taxon>
        <taxon>Flavobacteriaceae</taxon>
        <taxon>Flavobacterium</taxon>
    </lineage>
</organism>
<keyword evidence="6" id="KW-1185">Reference proteome</keyword>
<dbReference type="EMBL" id="RCZH01000003">
    <property type="protein sequence ID" value="TPG44089.1"/>
    <property type="molecule type" value="Genomic_DNA"/>
</dbReference>
<protein>
    <submittedName>
        <fullName evidence="5">Efflux RND transporter periplasmic adaptor subunit</fullName>
    </submittedName>
</protein>
<evidence type="ECO:0000259" key="3">
    <source>
        <dbReference type="Pfam" id="PF25973"/>
    </source>
</evidence>
<dbReference type="GO" id="GO:0015562">
    <property type="term" value="F:efflux transmembrane transporter activity"/>
    <property type="evidence" value="ECO:0007669"/>
    <property type="project" value="TreeGrafter"/>
</dbReference>
<dbReference type="InterPro" id="IPR006143">
    <property type="entry name" value="RND_pump_MFP"/>
</dbReference>
<comment type="similarity">
    <text evidence="1">Belongs to the membrane fusion protein (MFP) (TC 8.A.1) family.</text>
</comment>
<dbReference type="InterPro" id="IPR058792">
    <property type="entry name" value="Beta-barrel_RND_2"/>
</dbReference>
<reference evidence="5 6" key="1">
    <citation type="journal article" date="2019" name="Environ. Microbiol.">
        <title>Species interactions and distinct microbial communities in high Arctic permafrost affected cryosols are associated with the CH4 and CO2 gas fluxes.</title>
        <authorList>
            <person name="Altshuler I."/>
            <person name="Hamel J."/>
            <person name="Turney S."/>
            <person name="Magnuson E."/>
            <person name="Levesque R."/>
            <person name="Greer C."/>
            <person name="Whyte L.G."/>
        </authorList>
    </citation>
    <scope>NUCLEOTIDE SEQUENCE [LARGE SCALE GENOMIC DNA]</scope>
    <source>
        <strain evidence="5 6">42</strain>
    </source>
</reference>
<evidence type="ECO:0000313" key="6">
    <source>
        <dbReference type="Proteomes" id="UP000319700"/>
    </source>
</evidence>
<dbReference type="InterPro" id="IPR058637">
    <property type="entry name" value="YknX-like_C"/>
</dbReference>
<dbReference type="RefSeq" id="WP_140504780.1">
    <property type="nucleotide sequence ID" value="NZ_RCZH01000003.1"/>
</dbReference>
<dbReference type="Pfam" id="PF25973">
    <property type="entry name" value="BSH_CzcB"/>
    <property type="match status" value="1"/>
</dbReference>
<dbReference type="SUPFAM" id="SSF111369">
    <property type="entry name" value="HlyD-like secretion proteins"/>
    <property type="match status" value="1"/>
</dbReference>
<evidence type="ECO:0000313" key="5">
    <source>
        <dbReference type="EMBL" id="TPG44089.1"/>
    </source>
</evidence>
<dbReference type="OrthoDB" id="9806939at2"/>
<evidence type="ECO:0000259" key="2">
    <source>
        <dbReference type="Pfam" id="PF25954"/>
    </source>
</evidence>
<dbReference type="Pfam" id="PF25954">
    <property type="entry name" value="Beta-barrel_RND_2"/>
    <property type="match status" value="1"/>
</dbReference>
<dbReference type="Gene3D" id="2.40.30.170">
    <property type="match status" value="1"/>
</dbReference>
<gene>
    <name evidence="5" type="ORF">EAH81_05955</name>
</gene>
<dbReference type="Gene3D" id="2.40.420.20">
    <property type="match status" value="1"/>
</dbReference>
<dbReference type="NCBIfam" id="TIGR01730">
    <property type="entry name" value="RND_mfp"/>
    <property type="match status" value="1"/>
</dbReference>
<dbReference type="PANTHER" id="PTHR30469:SF37">
    <property type="entry name" value="RAGD PROTEIN"/>
    <property type="match status" value="1"/>
</dbReference>
<feature type="domain" description="YknX-like C-terminal permuted SH3-like" evidence="4">
    <location>
        <begin position="294"/>
        <end position="358"/>
    </location>
</feature>
<evidence type="ECO:0000259" key="4">
    <source>
        <dbReference type="Pfam" id="PF25989"/>
    </source>
</evidence>
<feature type="domain" description="CzcB-like barrel-sandwich hybrid" evidence="3">
    <location>
        <begin position="64"/>
        <end position="196"/>
    </location>
</feature>
<evidence type="ECO:0000256" key="1">
    <source>
        <dbReference type="ARBA" id="ARBA00009477"/>
    </source>
</evidence>
<dbReference type="Proteomes" id="UP000319700">
    <property type="component" value="Unassembled WGS sequence"/>
</dbReference>
<dbReference type="PROSITE" id="PS51257">
    <property type="entry name" value="PROKAR_LIPOPROTEIN"/>
    <property type="match status" value="1"/>
</dbReference>
<dbReference type="GO" id="GO:1990281">
    <property type="term" value="C:efflux pump complex"/>
    <property type="evidence" value="ECO:0007669"/>
    <property type="project" value="TreeGrafter"/>
</dbReference>
<proteinExistence type="inferred from homology"/>
<sequence length="360" mass="39291">MKAKLSILGLSLVLLAGCGQSEKPVDLTQTKKNNSSEYEIGTITEKALSSYVRLPGQLNPFNEVNLFPRVNGFVKSIYVDRGSKVRKGELLLTLEAPEMESQLQAANSRYLQALETANASKEKYKRLKEAAAEPGSVSNLELDSAMSKMKSDMAVANSEKSNVQSVKTMQGYLNIYAPFDGMIVERNISPGALVAPGKASDQPMLVLQDTRKLRLEVAVPENYVDKVDLNKAITFNFNAIQGKEYTGKISRVANALGSMRSEAIEIDVINSDNKLKPGMYGEVKIAMVSGAKSLLVPNTAIVQTTEKEYIIVVKKGRATFVDVKEGMTSKDDTEIFGALSPSDRIILKAGEEIKQGEIIK</sequence>
<feature type="domain" description="CusB-like beta-barrel" evidence="2">
    <location>
        <begin position="215"/>
        <end position="286"/>
    </location>
</feature>
<name>A0A502F566_9FLAO</name>
<dbReference type="InterPro" id="IPR058647">
    <property type="entry name" value="BSH_CzcB-like"/>
</dbReference>
<dbReference type="AlphaFoldDB" id="A0A502F566"/>
<dbReference type="PANTHER" id="PTHR30469">
    <property type="entry name" value="MULTIDRUG RESISTANCE PROTEIN MDTA"/>
    <property type="match status" value="1"/>
</dbReference>
<accession>A0A502F566</accession>